<dbReference type="PANTHER" id="PTHR38834">
    <property type="entry name" value="PERIPLASMIC SUBSTRATE BINDING PROTEIN FAMILY 3"/>
    <property type="match status" value="1"/>
</dbReference>
<dbReference type="Proteomes" id="UP000196027">
    <property type="component" value="Chromosome"/>
</dbReference>
<dbReference type="OrthoDB" id="8587856at2"/>
<feature type="domain" description="Solute-binding protein family 3/N-terminal" evidence="2">
    <location>
        <begin position="262"/>
        <end position="488"/>
    </location>
</feature>
<dbReference type="AlphaFoldDB" id="A0A1Y0IBA2"/>
<proteinExistence type="predicted"/>
<protein>
    <submittedName>
        <fullName evidence="3">Amino acid ABC transporter periplasmic protein</fullName>
    </submittedName>
</protein>
<evidence type="ECO:0000313" key="4">
    <source>
        <dbReference type="Proteomes" id="UP000196027"/>
    </source>
</evidence>
<accession>A0A1Y0IBA2</accession>
<feature type="domain" description="Solute-binding protein family 3/N-terminal" evidence="2">
    <location>
        <begin position="30"/>
        <end position="254"/>
    </location>
</feature>
<keyword evidence="1" id="KW-0732">Signal</keyword>
<feature type="chain" id="PRO_5012033289" evidence="1">
    <location>
        <begin position="27"/>
        <end position="494"/>
    </location>
</feature>
<evidence type="ECO:0000313" key="3">
    <source>
        <dbReference type="EMBL" id="ARU57761.1"/>
    </source>
</evidence>
<dbReference type="Pfam" id="PF00497">
    <property type="entry name" value="SBP_bac_3"/>
    <property type="match status" value="2"/>
</dbReference>
<dbReference type="SUPFAM" id="SSF53850">
    <property type="entry name" value="Periplasmic binding protein-like II"/>
    <property type="match status" value="2"/>
</dbReference>
<name>A0A1Y0IBA2_9GAMM</name>
<dbReference type="Gene3D" id="3.40.190.10">
    <property type="entry name" value="Periplasmic binding protein-like II"/>
    <property type="match status" value="4"/>
</dbReference>
<feature type="signal peptide" evidence="1">
    <location>
        <begin position="1"/>
        <end position="26"/>
    </location>
</feature>
<keyword evidence="4" id="KW-1185">Reference proteome</keyword>
<dbReference type="SMART" id="SM00062">
    <property type="entry name" value="PBPb"/>
    <property type="match status" value="2"/>
</dbReference>
<reference evidence="3 4" key="1">
    <citation type="submission" date="2017-05" db="EMBL/GenBank/DDBJ databases">
        <title>Genomic insights into alkan degradation activity of Oleiphilus messinensis.</title>
        <authorList>
            <person name="Kozyavkin S.A."/>
            <person name="Slesarev A.I."/>
            <person name="Golyshin P.N."/>
            <person name="Korzhenkov A."/>
            <person name="Golyshina O.N."/>
            <person name="Toshchakov S.V."/>
        </authorList>
    </citation>
    <scope>NUCLEOTIDE SEQUENCE [LARGE SCALE GENOMIC DNA]</scope>
    <source>
        <strain evidence="3 4">ME102</strain>
    </source>
</reference>
<evidence type="ECO:0000259" key="2">
    <source>
        <dbReference type="SMART" id="SM00062"/>
    </source>
</evidence>
<dbReference type="InterPro" id="IPR001638">
    <property type="entry name" value="Solute-binding_3/MltF_N"/>
</dbReference>
<dbReference type="RefSeq" id="WP_087462622.1">
    <property type="nucleotide sequence ID" value="NZ_CP021425.1"/>
</dbReference>
<dbReference type="KEGG" id="ome:OLMES_3740"/>
<organism evidence="3 4">
    <name type="scientific">Oleiphilus messinensis</name>
    <dbReference type="NCBI Taxonomy" id="141451"/>
    <lineage>
        <taxon>Bacteria</taxon>
        <taxon>Pseudomonadati</taxon>
        <taxon>Pseudomonadota</taxon>
        <taxon>Gammaproteobacteria</taxon>
        <taxon>Oceanospirillales</taxon>
        <taxon>Oleiphilaceae</taxon>
        <taxon>Oleiphilus</taxon>
    </lineage>
</organism>
<dbReference type="PANTHER" id="PTHR38834:SF3">
    <property type="entry name" value="SOLUTE-BINDING PROTEIN FAMILY 3_N-TERMINAL DOMAIN-CONTAINING PROTEIN"/>
    <property type="match status" value="1"/>
</dbReference>
<dbReference type="EMBL" id="CP021425">
    <property type="protein sequence ID" value="ARU57761.1"/>
    <property type="molecule type" value="Genomic_DNA"/>
</dbReference>
<gene>
    <name evidence="3" type="ORF">OLMES_3740</name>
</gene>
<evidence type="ECO:0000256" key="1">
    <source>
        <dbReference type="SAM" id="SignalP"/>
    </source>
</evidence>
<sequence length="494" mass="56857">MKSCTERTRLTLFALFLWALTSNSYAIEPTSRISVSYGDWAPFTGKDIAHGGILTELVRQAFMKSGYTVIPQAMGWSEALEHTRKQTTDVSIGWLYSPERANDFAYSESIAYTKNVFFHHRELPVSWDRLSDLALLRIGVTKGYYYGERFEQAHSDKTIRVFVADTDADNMRKLVQGEIDLFPLDNFVGRHLLETLYPRDILEITYDENPLLMEPLHLIISQQHPKRTQIMNAFNRGMKALKRSGEHSRILTELQTLLAVERLRLITEDYAPFNYLNEQNQVTGISIEIMNRIMARLGVDRKVGPESVYPWIRAYTEIQRTPNAAIFSITRTPERESLFKWVGPILRSDIVLTGKKSSHLSSIAPEALGNVKICVIPADVAEQTLRLRDIPNRKLIRVNTPYSCAEMLKRGRVDLWAYGRETARWYLNKVGENLSEYEETYALTESSQYIAFNKAVPENVIGRFQEALEYLQLSGELKEIMHYYLSQLPEPDLH</sequence>